<dbReference type="Gene3D" id="3.90.1570.50">
    <property type="match status" value="1"/>
</dbReference>
<dbReference type="EMBL" id="JAGVWC010000010">
    <property type="protein sequence ID" value="MBS3061557.1"/>
    <property type="molecule type" value="Genomic_DNA"/>
</dbReference>
<dbReference type="EC" id="3.1.21.3" evidence="3"/>
<evidence type="ECO:0000256" key="7">
    <source>
        <dbReference type="ARBA" id="ARBA00022759"/>
    </source>
</evidence>
<evidence type="ECO:0000256" key="9">
    <source>
        <dbReference type="ARBA" id="ARBA00022840"/>
    </source>
</evidence>
<evidence type="ECO:0000256" key="3">
    <source>
        <dbReference type="ARBA" id="ARBA00012654"/>
    </source>
</evidence>
<dbReference type="InterPro" id="IPR055180">
    <property type="entry name" value="HsdR_RecA-like_helicase_dom_2"/>
</dbReference>
<dbReference type="Proteomes" id="UP000675968">
    <property type="component" value="Unassembled WGS sequence"/>
</dbReference>
<evidence type="ECO:0000313" key="13">
    <source>
        <dbReference type="Proteomes" id="UP000675968"/>
    </source>
</evidence>
<dbReference type="GO" id="GO:0005524">
    <property type="term" value="F:ATP binding"/>
    <property type="evidence" value="ECO:0007669"/>
    <property type="project" value="UniProtKB-KW"/>
</dbReference>
<comment type="caution">
    <text evidence="12">The sequence shown here is derived from an EMBL/GenBank/DDBJ whole genome shotgun (WGS) entry which is preliminary data.</text>
</comment>
<evidence type="ECO:0000256" key="8">
    <source>
        <dbReference type="ARBA" id="ARBA00022801"/>
    </source>
</evidence>
<dbReference type="CDD" id="cd22332">
    <property type="entry name" value="HsdR_N"/>
    <property type="match status" value="1"/>
</dbReference>
<keyword evidence="10" id="KW-0238">DNA-binding</keyword>
<reference evidence="12" key="2">
    <citation type="submission" date="2021-05" db="EMBL/GenBank/DDBJ databases">
        <title>Protein family content uncovers lineage relationships and bacterial pathway maintenance mechanisms in DPANN archaea.</title>
        <authorList>
            <person name="Castelle C.J."/>
            <person name="Meheust R."/>
            <person name="Jaffe A.L."/>
            <person name="Seitz K."/>
            <person name="Gong X."/>
            <person name="Baker B.J."/>
            <person name="Banfield J.F."/>
        </authorList>
    </citation>
    <scope>NUCLEOTIDE SEQUENCE</scope>
    <source>
        <strain evidence="12">RIFCSPLOWO2_01_FULL_AR10_48_17</strain>
    </source>
</reference>
<evidence type="ECO:0000256" key="5">
    <source>
        <dbReference type="ARBA" id="ARBA00022741"/>
    </source>
</evidence>
<keyword evidence="7 12" id="KW-0255">Endonuclease</keyword>
<dbReference type="Pfam" id="PF18766">
    <property type="entry name" value="SWI2_SNF2"/>
    <property type="match status" value="1"/>
</dbReference>
<keyword evidence="5" id="KW-0547">Nucleotide-binding</keyword>
<dbReference type="PANTHER" id="PTHR30195:SF15">
    <property type="entry name" value="TYPE I RESTRICTION ENZYME HINDI ENDONUCLEASE SUBUNIT"/>
    <property type="match status" value="1"/>
</dbReference>
<accession>A0A8T4L4S7</accession>
<keyword evidence="4" id="KW-0540">Nuclease</keyword>
<dbReference type="PROSITE" id="PS51192">
    <property type="entry name" value="HELICASE_ATP_BIND_1"/>
    <property type="match status" value="1"/>
</dbReference>
<dbReference type="InterPro" id="IPR051268">
    <property type="entry name" value="Type-I_R_enzyme_R_subunit"/>
</dbReference>
<dbReference type="Pfam" id="PF11867">
    <property type="entry name" value="T1RH-like_C"/>
    <property type="match status" value="1"/>
</dbReference>
<evidence type="ECO:0000256" key="1">
    <source>
        <dbReference type="ARBA" id="ARBA00000851"/>
    </source>
</evidence>
<evidence type="ECO:0000313" key="12">
    <source>
        <dbReference type="EMBL" id="MBS3061557.1"/>
    </source>
</evidence>
<evidence type="ECO:0000259" key="11">
    <source>
        <dbReference type="PROSITE" id="PS51192"/>
    </source>
</evidence>
<comment type="similarity">
    <text evidence="2">Belongs to the HsdR family.</text>
</comment>
<organism evidence="12 13">
    <name type="scientific">Candidatus Iainarchaeum sp</name>
    <dbReference type="NCBI Taxonomy" id="3101447"/>
    <lineage>
        <taxon>Archaea</taxon>
        <taxon>Candidatus Iainarchaeota</taxon>
        <taxon>Candidatus Iainarchaeia</taxon>
        <taxon>Candidatus Iainarchaeales</taxon>
        <taxon>Candidatus Iainarchaeaceae</taxon>
        <taxon>Candidatus Iainarchaeum</taxon>
    </lineage>
</organism>
<dbReference type="InterPro" id="IPR040980">
    <property type="entry name" value="SWI2_SNF2"/>
</dbReference>
<dbReference type="CDD" id="cd18800">
    <property type="entry name" value="SF2_C_EcoR124I-like"/>
    <property type="match status" value="1"/>
</dbReference>
<dbReference type="SMART" id="SM00487">
    <property type="entry name" value="DEXDc"/>
    <property type="match status" value="1"/>
</dbReference>
<name>A0A8T4L4S7_9ARCH</name>
<dbReference type="InterPro" id="IPR007409">
    <property type="entry name" value="Restrct_endonuc_type1_HsdR_N"/>
</dbReference>
<protein>
    <recommendedName>
        <fullName evidence="3">type I site-specific deoxyribonuclease</fullName>
        <ecNumber evidence="3">3.1.21.3</ecNumber>
    </recommendedName>
</protein>
<sequence>MSFIVEQDIEEAALDILKELGYTIYYGPSIAVDGENPKRTARDDVVLKEHLITAVRKINPPSIPTVAIEEAVKKVMRTTSAKTIVDNERFHEFLVNGVEVEIRVKDRIKGISVKLFDFEKPENNDFVAINQVTIVENGNNRRPDILLFVNGLPLGLLELKNPAAPNATIYSAFEQVQTYLAEIPSVFTYNEFVILADGTTAKIGSITSPWEWFLPWRTIDGKSRAPKTIPQLEVVLKGMCNQKVVLDLVKNFVGYQKTKKETIKVIGGYHQYHAANKAVERTVKAIGGSKKAGVVWHTQGTGKSLTMAFFVGKITRDPRMRNPSIVLLTDRNDLDDQLFNTFSDYRQIFRETPKKINNQPELKESLKISSGGIFFTTIQKFLDKKESSFELLSKRDNIVVVADEAHRTQYGLKGKISKDQKLRFGFAKYLRDALPNASFLGFTGTPIDFADKSTRAIFGDYIDIYDMHSAIEDCRVVRIFHEPKLIKLGKNEDIFKELDQDLADVTEFEEQNNREYLKSKWSKVEALVGTKTRIETIANTIVKHYELRQATQNGKALVVCMSRRICVDLHDQIKRIRPEWYHTEDTKGRIKIIMTGSASDGKAWQEHIRTKQKRREMAELFKDSDSDFKIAIVRDMWLTGFDVPALNTMYLDKPIRHHNLMQAIARVNRVYKDKQGGIVVDFVGIAEELKKAITIYTQSGGNGSPAYEIEDAIKVMMERYEVVKSIVGKFEYAKFFTGTHQEKMRVIPGLMEQVLGQAKGKERFMKNTIALTRAFSLASATPEAQQIRNDVALFQAITSAFTKTDTTQGTRSDLMDTAIKQLVSKAIEAYGVIDIYRELGVEKPEISILSDKFLDEFQKMEYKNLAYEALKKLLYEEIILRFKTNKIKSRKFSEMLEEAIRKYTNRSIDSAQVVKELIEIAKEVREAQKQGEELGLSEEEVAFYDALANNESAVDSLGEEILKKIARELTDMIKQNTSIDWKFRQSVRAKLRLMVKKLLKKYGYPPDKTQIATDLVLEQAEILSDKWVDLQYATV</sequence>
<reference evidence="12" key="1">
    <citation type="submission" date="2021-03" db="EMBL/GenBank/DDBJ databases">
        <authorList>
            <person name="Jaffe A."/>
        </authorList>
    </citation>
    <scope>NUCLEOTIDE SEQUENCE</scope>
    <source>
        <strain evidence="12">RIFCSPLOWO2_01_FULL_AR10_48_17</strain>
    </source>
</reference>
<dbReference type="GO" id="GO:0003677">
    <property type="term" value="F:DNA binding"/>
    <property type="evidence" value="ECO:0007669"/>
    <property type="project" value="UniProtKB-KW"/>
</dbReference>
<evidence type="ECO:0000256" key="6">
    <source>
        <dbReference type="ARBA" id="ARBA00022747"/>
    </source>
</evidence>
<dbReference type="Pfam" id="PF04313">
    <property type="entry name" value="HSDR_N"/>
    <property type="match status" value="1"/>
</dbReference>
<evidence type="ECO:0000256" key="10">
    <source>
        <dbReference type="ARBA" id="ARBA00023125"/>
    </source>
</evidence>
<dbReference type="CDD" id="cd18030">
    <property type="entry name" value="DEXHc_RE_I_HsdR"/>
    <property type="match status" value="1"/>
</dbReference>
<dbReference type="GO" id="GO:0009307">
    <property type="term" value="P:DNA restriction-modification system"/>
    <property type="evidence" value="ECO:0007669"/>
    <property type="project" value="UniProtKB-KW"/>
</dbReference>
<proteinExistence type="inferred from homology"/>
<dbReference type="NCBIfam" id="TIGR00348">
    <property type="entry name" value="hsdR"/>
    <property type="match status" value="1"/>
</dbReference>
<dbReference type="GO" id="GO:0120545">
    <property type="term" value="F:nucleic acid conformation isomerase activity"/>
    <property type="evidence" value="ECO:0007669"/>
    <property type="project" value="UniProtKB-ARBA"/>
</dbReference>
<dbReference type="AlphaFoldDB" id="A0A8T4L4S7"/>
<keyword evidence="6" id="KW-0680">Restriction system</keyword>
<keyword evidence="9" id="KW-0067">ATP-binding</keyword>
<dbReference type="Pfam" id="PF22679">
    <property type="entry name" value="T1R_D3-like"/>
    <property type="match status" value="1"/>
</dbReference>
<keyword evidence="8" id="KW-0378">Hydrolase</keyword>
<comment type="catalytic activity">
    <reaction evidence="1">
        <text>Endonucleolytic cleavage of DNA to give random double-stranded fragments with terminal 5'-phosphates, ATP is simultaneously hydrolyzed.</text>
        <dbReference type="EC" id="3.1.21.3"/>
    </reaction>
</comment>
<dbReference type="PANTHER" id="PTHR30195">
    <property type="entry name" value="TYPE I SITE-SPECIFIC DEOXYRIBONUCLEASE PROTEIN SUBUNIT M AND R"/>
    <property type="match status" value="1"/>
</dbReference>
<dbReference type="InterPro" id="IPR021810">
    <property type="entry name" value="T1RH-like_C"/>
</dbReference>
<dbReference type="SUPFAM" id="SSF52540">
    <property type="entry name" value="P-loop containing nucleoside triphosphate hydrolases"/>
    <property type="match status" value="2"/>
</dbReference>
<feature type="domain" description="Helicase ATP-binding" evidence="11">
    <location>
        <begin position="284"/>
        <end position="464"/>
    </location>
</feature>
<dbReference type="InterPro" id="IPR014001">
    <property type="entry name" value="Helicase_ATP-bd"/>
</dbReference>
<dbReference type="GO" id="GO:0009035">
    <property type="term" value="F:type I site-specific deoxyribonuclease activity"/>
    <property type="evidence" value="ECO:0007669"/>
    <property type="project" value="UniProtKB-EC"/>
</dbReference>
<dbReference type="InterPro" id="IPR027417">
    <property type="entry name" value="P-loop_NTPase"/>
</dbReference>
<gene>
    <name evidence="12" type="ORF">J4215_03170</name>
</gene>
<evidence type="ECO:0000256" key="4">
    <source>
        <dbReference type="ARBA" id="ARBA00022722"/>
    </source>
</evidence>
<dbReference type="Gene3D" id="3.40.50.300">
    <property type="entry name" value="P-loop containing nucleotide triphosphate hydrolases"/>
    <property type="match status" value="2"/>
</dbReference>
<dbReference type="InterPro" id="IPR004473">
    <property type="entry name" value="Restrct_endonuc_typeI_HsdR"/>
</dbReference>
<evidence type="ECO:0000256" key="2">
    <source>
        <dbReference type="ARBA" id="ARBA00008598"/>
    </source>
</evidence>